<dbReference type="EMBL" id="RZGK01000002">
    <property type="protein sequence ID" value="KAF9700883.1"/>
    <property type="molecule type" value="Genomic_DNA"/>
</dbReference>
<comment type="caution">
    <text evidence="5">The sequence shown here is derived from an EMBL/GenBank/DDBJ whole genome shotgun (WGS) entry which is preliminary data.</text>
</comment>
<dbReference type="InterPro" id="IPR036875">
    <property type="entry name" value="Znf_CCHC_sf"/>
</dbReference>
<evidence type="ECO:0000313" key="5">
    <source>
        <dbReference type="EMBL" id="KAF9692095.1"/>
    </source>
</evidence>
<organism evidence="5 14">
    <name type="scientific">Ascochyta lentis</name>
    <dbReference type="NCBI Taxonomy" id="205686"/>
    <lineage>
        <taxon>Eukaryota</taxon>
        <taxon>Fungi</taxon>
        <taxon>Dikarya</taxon>
        <taxon>Ascomycota</taxon>
        <taxon>Pezizomycotina</taxon>
        <taxon>Dothideomycetes</taxon>
        <taxon>Pleosporomycetidae</taxon>
        <taxon>Pleosporales</taxon>
        <taxon>Pleosporineae</taxon>
        <taxon>Didymellaceae</taxon>
        <taxon>Ascochyta</taxon>
    </lineage>
</organism>
<dbReference type="SMART" id="SM00343">
    <property type="entry name" value="ZnF_C2HC"/>
    <property type="match status" value="1"/>
</dbReference>
<evidence type="ECO:0000313" key="6">
    <source>
        <dbReference type="EMBL" id="KAF9692205.1"/>
    </source>
</evidence>
<evidence type="ECO:0000313" key="7">
    <source>
        <dbReference type="EMBL" id="KAF9692763.1"/>
    </source>
</evidence>
<name>A0A8H7MEM2_9PLEO</name>
<feature type="compositionally biased region" description="Polar residues" evidence="2">
    <location>
        <begin position="299"/>
        <end position="311"/>
    </location>
</feature>
<dbReference type="GO" id="GO:0003676">
    <property type="term" value="F:nucleic acid binding"/>
    <property type="evidence" value="ECO:0007669"/>
    <property type="project" value="InterPro"/>
</dbReference>
<dbReference type="EMBL" id="RZGK01000013">
    <property type="protein sequence ID" value="KAF9694413.1"/>
    <property type="molecule type" value="Genomic_DNA"/>
</dbReference>
<feature type="region of interest" description="Disordered" evidence="2">
    <location>
        <begin position="83"/>
        <end position="107"/>
    </location>
</feature>
<feature type="region of interest" description="Disordered" evidence="2">
    <location>
        <begin position="368"/>
        <end position="411"/>
    </location>
</feature>
<dbReference type="GO" id="GO:0008270">
    <property type="term" value="F:zinc ion binding"/>
    <property type="evidence" value="ECO:0007669"/>
    <property type="project" value="UniProtKB-KW"/>
</dbReference>
<evidence type="ECO:0000313" key="14">
    <source>
        <dbReference type="Proteomes" id="UP000651452"/>
    </source>
</evidence>
<dbReference type="PROSITE" id="PS50158">
    <property type="entry name" value="ZF_CCHC"/>
    <property type="match status" value="1"/>
</dbReference>
<evidence type="ECO:0000256" key="1">
    <source>
        <dbReference type="PROSITE-ProRule" id="PRU00047"/>
    </source>
</evidence>
<dbReference type="EMBL" id="RZGK01000006">
    <property type="protein sequence ID" value="KAF9698403.1"/>
    <property type="molecule type" value="Genomic_DNA"/>
</dbReference>
<evidence type="ECO:0000313" key="8">
    <source>
        <dbReference type="EMBL" id="KAF9694413.1"/>
    </source>
</evidence>
<dbReference type="EMBL" id="RZGK01000019">
    <property type="protein sequence ID" value="KAF9692205.1"/>
    <property type="molecule type" value="Genomic_DNA"/>
</dbReference>
<evidence type="ECO:0000313" key="11">
    <source>
        <dbReference type="EMBL" id="KAF9699476.1"/>
    </source>
</evidence>
<reference evidence="5" key="1">
    <citation type="submission" date="2018-12" db="EMBL/GenBank/DDBJ databases">
        <authorList>
            <person name="Syme R.A."/>
            <person name="Farfan-Caceres L."/>
            <person name="Lichtenzveig J."/>
        </authorList>
    </citation>
    <scope>NUCLEOTIDE SEQUENCE</scope>
    <source>
        <strain evidence="5">Al4</strain>
    </source>
</reference>
<evidence type="ECO:0000313" key="13">
    <source>
        <dbReference type="EMBL" id="KAF9701392.1"/>
    </source>
</evidence>
<evidence type="ECO:0000313" key="9">
    <source>
        <dbReference type="EMBL" id="KAF9696244.1"/>
    </source>
</evidence>
<gene>
    <name evidence="12" type="ORF">EKO04_001014</name>
    <name evidence="13" type="ORF">EKO04_001092</name>
    <name evidence="11" type="ORF">EKO04_002088</name>
    <name evidence="10" type="ORF">EKO04_003856</name>
    <name evidence="9" type="ORF">EKO04_006230</name>
    <name evidence="8" type="ORF">EKO04_007631</name>
    <name evidence="7" type="ORF">EKO04_009272</name>
    <name evidence="6" type="ORF">EKO04_010029</name>
    <name evidence="5" type="ORF">EKO04_010183</name>
    <name evidence="4" type="ORF">EKO04_011496</name>
</gene>
<feature type="domain" description="CCHC-type" evidence="3">
    <location>
        <begin position="354"/>
        <end position="369"/>
    </location>
</feature>
<dbReference type="EMBL" id="RZGK01000002">
    <property type="protein sequence ID" value="KAF9701392.1"/>
    <property type="molecule type" value="Genomic_DNA"/>
</dbReference>
<sequence>MEGDSLHNQQLPSSQPTYEQQMQSQHLYEQQQDPLRNLSVDDLIATIRSLKANLDELASKQERQPYEQLQSQMNELRGMLSNNARPETSERSGQNFSSGPTPLSDHRDYTVQRAEKPRLPNVEVFDKGSHEQYLQWKMKVQAKLYGDQPAYPTEKDQVNYVITRTTGQAFNALSPMIMSLMNGTTLPTLEKAWAYLDGFFKDPTAQEKALEYLRTTKQGKNDFNLHVQKFNLKLQEAALDGASHAQKIDYLKNSLNSKLLRAQAGYQPPGLETYEQFVQRARITWENLKAVDRITSNSYSTRTYDSPSSQENPRRNSNEMDWQPTVGAHQPRTRKREYWGTDKEIRERRTTGACLKCGNKGHMVRDCKKNVLSKSPARTNKRKSTSRIPKVAAIQPAEETSSSEDEGKEQP</sequence>
<dbReference type="EMBL" id="RZGK01000017">
    <property type="protein sequence ID" value="KAF9692763.1"/>
    <property type="molecule type" value="Genomic_DNA"/>
</dbReference>
<reference evidence="5" key="2">
    <citation type="submission" date="2020-09" db="EMBL/GenBank/DDBJ databases">
        <title>Reference genome assembly for Australian Ascochyta lentis isolate Al4.</title>
        <authorList>
            <person name="Lee R.C."/>
            <person name="Farfan-Caceres L.M."/>
            <person name="Debler J.W."/>
            <person name="Williams A.H."/>
            <person name="Henares B.M."/>
        </authorList>
    </citation>
    <scope>NUCLEOTIDE SEQUENCE</scope>
    <source>
        <strain evidence="5">Al4</strain>
    </source>
</reference>
<dbReference type="AlphaFoldDB" id="A0A8H7MEM2"/>
<dbReference type="EMBL" id="RZGK01000004">
    <property type="protein sequence ID" value="KAF9699476.1"/>
    <property type="molecule type" value="Genomic_DNA"/>
</dbReference>
<proteinExistence type="predicted"/>
<feature type="region of interest" description="Disordered" evidence="2">
    <location>
        <begin position="1"/>
        <end position="30"/>
    </location>
</feature>
<dbReference type="EMBL" id="RZGK01000010">
    <property type="protein sequence ID" value="KAF9696244.1"/>
    <property type="molecule type" value="Genomic_DNA"/>
</dbReference>
<keyword evidence="1" id="KW-0862">Zinc</keyword>
<dbReference type="Gene3D" id="4.10.60.10">
    <property type="entry name" value="Zinc finger, CCHC-type"/>
    <property type="match status" value="1"/>
</dbReference>
<protein>
    <recommendedName>
        <fullName evidence="3">CCHC-type domain-containing protein</fullName>
    </recommendedName>
</protein>
<keyword evidence="1" id="KW-0863">Zinc-finger</keyword>
<evidence type="ECO:0000313" key="4">
    <source>
        <dbReference type="EMBL" id="KAF9690722.1"/>
    </source>
</evidence>
<keyword evidence="14" id="KW-1185">Reference proteome</keyword>
<dbReference type="EMBL" id="RZGK01000023">
    <property type="protein sequence ID" value="KAF9690722.1"/>
    <property type="molecule type" value="Genomic_DNA"/>
</dbReference>
<evidence type="ECO:0000259" key="3">
    <source>
        <dbReference type="PROSITE" id="PS50158"/>
    </source>
</evidence>
<dbReference type="SUPFAM" id="SSF57756">
    <property type="entry name" value="Retrovirus zinc finger-like domains"/>
    <property type="match status" value="1"/>
</dbReference>
<feature type="region of interest" description="Disordered" evidence="2">
    <location>
        <begin position="299"/>
        <end position="336"/>
    </location>
</feature>
<evidence type="ECO:0000256" key="2">
    <source>
        <dbReference type="SAM" id="MobiDB-lite"/>
    </source>
</evidence>
<dbReference type="OrthoDB" id="5599418at2759"/>
<feature type="compositionally biased region" description="Acidic residues" evidence="2">
    <location>
        <begin position="401"/>
        <end position="411"/>
    </location>
</feature>
<accession>A0A8H7MEM2</accession>
<evidence type="ECO:0000313" key="10">
    <source>
        <dbReference type="EMBL" id="KAF9698403.1"/>
    </source>
</evidence>
<dbReference type="Proteomes" id="UP000651452">
    <property type="component" value="Unassembled WGS sequence"/>
</dbReference>
<feature type="compositionally biased region" description="Polar residues" evidence="2">
    <location>
        <begin position="83"/>
        <end position="101"/>
    </location>
</feature>
<evidence type="ECO:0000313" key="12">
    <source>
        <dbReference type="EMBL" id="KAF9700883.1"/>
    </source>
</evidence>
<dbReference type="InterPro" id="IPR001878">
    <property type="entry name" value="Znf_CCHC"/>
</dbReference>
<dbReference type="EMBL" id="RZGK01000019">
    <property type="protein sequence ID" value="KAF9692095.1"/>
    <property type="molecule type" value="Genomic_DNA"/>
</dbReference>
<keyword evidence="1" id="KW-0479">Metal-binding</keyword>